<dbReference type="Pfam" id="PF01490">
    <property type="entry name" value="Aa_trans"/>
    <property type="match status" value="1"/>
</dbReference>
<comment type="function">
    <text evidence="12">Carrier protein involved in proton-driven auxin influx. Mediates the formation of auxin gradient from developing leaves (site of auxin biosynthesis) to tips by contributing to the loading of auxin in vascular tissues and facilitating acropetal (base to tip) auxin transport within inner tissues of the root apex, and basipetal (tip to base) auxin transport within outer tissues of the root apex. May be involved in lateral roots and nodules formation.</text>
</comment>
<dbReference type="AlphaFoldDB" id="C6THS1"/>
<reference evidence="15" key="1">
    <citation type="submission" date="2009-08" db="EMBL/GenBank/DDBJ databases">
        <authorList>
            <person name="Cheung F."/>
            <person name="Xiao Y."/>
            <person name="Chan A."/>
            <person name="Moskal W."/>
            <person name="Town C.D."/>
        </authorList>
    </citation>
    <scope>NUCLEOTIDE SEQUENCE</scope>
</reference>
<evidence type="ECO:0000256" key="11">
    <source>
        <dbReference type="ARBA" id="ARBA00023294"/>
    </source>
</evidence>
<keyword evidence="9 13" id="KW-1133">Transmembrane helix</keyword>
<sequence length="134" mass="14663">MDNTKPLIELELDDDGRIRRTGNVWTASIHIITVVVGAGVLSLAWVMAQLGWLAGIASIITFSAVSIFTYNLVADCYRYPDPVTGKRNYTYMQAVKAYLGGTMHVFCGLVQYTKLAGITVGYTITSSTSLVYVK</sequence>
<evidence type="ECO:0000256" key="6">
    <source>
        <dbReference type="ARBA" id="ARBA00022692"/>
    </source>
</evidence>
<keyword evidence="10 13" id="KW-0472">Membrane</keyword>
<dbReference type="GO" id="GO:0006865">
    <property type="term" value="P:amino acid transport"/>
    <property type="evidence" value="ECO:0007669"/>
    <property type="project" value="UniProtKB-KW"/>
</dbReference>
<feature type="transmembrane region" description="Helical" evidence="13">
    <location>
        <begin position="24"/>
        <end position="46"/>
    </location>
</feature>
<keyword evidence="7" id="KW-0769">Symport</keyword>
<evidence type="ECO:0000256" key="5">
    <source>
        <dbReference type="ARBA" id="ARBA00022475"/>
    </source>
</evidence>
<dbReference type="GO" id="GO:0005886">
    <property type="term" value="C:plasma membrane"/>
    <property type="evidence" value="ECO:0007669"/>
    <property type="project" value="UniProtKB-SubCell"/>
</dbReference>
<comment type="subcellular location">
    <subcellularLocation>
        <location evidence="2">Cell membrane</location>
    </subcellularLocation>
    <subcellularLocation>
        <location evidence="1">Endomembrane system</location>
        <topology evidence="1">Multi-pass membrane protein</topology>
    </subcellularLocation>
</comment>
<evidence type="ECO:0000256" key="12">
    <source>
        <dbReference type="ARBA" id="ARBA00045588"/>
    </source>
</evidence>
<accession>C6THS1</accession>
<keyword evidence="6 13" id="KW-0812">Transmembrane</keyword>
<evidence type="ECO:0000256" key="8">
    <source>
        <dbReference type="ARBA" id="ARBA00022970"/>
    </source>
</evidence>
<feature type="domain" description="Amino acid transporter transmembrane" evidence="14">
    <location>
        <begin position="21"/>
        <end position="133"/>
    </location>
</feature>
<keyword evidence="4" id="KW-0813">Transport</keyword>
<evidence type="ECO:0000256" key="9">
    <source>
        <dbReference type="ARBA" id="ARBA00022989"/>
    </source>
</evidence>
<keyword evidence="11" id="KW-0927">Auxin signaling pathway</keyword>
<keyword evidence="5" id="KW-1003">Cell membrane</keyword>
<dbReference type="GO" id="GO:0012505">
    <property type="term" value="C:endomembrane system"/>
    <property type="evidence" value="ECO:0007669"/>
    <property type="project" value="UniProtKB-SubCell"/>
</dbReference>
<evidence type="ECO:0000256" key="13">
    <source>
        <dbReference type="SAM" id="Phobius"/>
    </source>
</evidence>
<evidence type="ECO:0000256" key="3">
    <source>
        <dbReference type="ARBA" id="ARBA00005590"/>
    </source>
</evidence>
<evidence type="ECO:0000256" key="10">
    <source>
        <dbReference type="ARBA" id="ARBA00023136"/>
    </source>
</evidence>
<dbReference type="ExpressionAtlas" id="C6THS1">
    <property type="expression patterns" value="baseline and differential"/>
</dbReference>
<organism evidence="15">
    <name type="scientific">Glycine max</name>
    <name type="common">Soybean</name>
    <name type="synonym">Glycine hispida</name>
    <dbReference type="NCBI Taxonomy" id="3847"/>
    <lineage>
        <taxon>Eukaryota</taxon>
        <taxon>Viridiplantae</taxon>
        <taxon>Streptophyta</taxon>
        <taxon>Embryophyta</taxon>
        <taxon>Tracheophyta</taxon>
        <taxon>Spermatophyta</taxon>
        <taxon>Magnoliopsida</taxon>
        <taxon>eudicotyledons</taxon>
        <taxon>Gunneridae</taxon>
        <taxon>Pentapetalae</taxon>
        <taxon>rosids</taxon>
        <taxon>fabids</taxon>
        <taxon>Fabales</taxon>
        <taxon>Fabaceae</taxon>
        <taxon>Papilionoideae</taxon>
        <taxon>50 kb inversion clade</taxon>
        <taxon>NPAAA clade</taxon>
        <taxon>indigoferoid/millettioid clade</taxon>
        <taxon>Phaseoleae</taxon>
        <taxon>Glycine</taxon>
        <taxon>Glycine subgen. Soja</taxon>
    </lineage>
</organism>
<evidence type="ECO:0000256" key="2">
    <source>
        <dbReference type="ARBA" id="ARBA00004236"/>
    </source>
</evidence>
<dbReference type="PANTHER" id="PTHR48017">
    <property type="entry name" value="OS05G0424000 PROTEIN-RELATED"/>
    <property type="match status" value="1"/>
</dbReference>
<evidence type="ECO:0000259" key="14">
    <source>
        <dbReference type="Pfam" id="PF01490"/>
    </source>
</evidence>
<protein>
    <recommendedName>
        <fullName evidence="14">Amino acid transporter transmembrane domain-containing protein</fullName>
    </recommendedName>
</protein>
<dbReference type="GO" id="GO:0009734">
    <property type="term" value="P:auxin-activated signaling pathway"/>
    <property type="evidence" value="ECO:0007669"/>
    <property type="project" value="UniProtKB-KW"/>
</dbReference>
<evidence type="ECO:0000313" key="15">
    <source>
        <dbReference type="EMBL" id="ACU21373.1"/>
    </source>
</evidence>
<proteinExistence type="evidence at transcript level"/>
<comment type="similarity">
    <text evidence="3">Belongs to the amino acid/polyamine transporter 2 family. Amino acid/auxin permease (AAAP) (TC 2.A.18.1) subfamily.</text>
</comment>
<evidence type="ECO:0000256" key="4">
    <source>
        <dbReference type="ARBA" id="ARBA00022448"/>
    </source>
</evidence>
<keyword evidence="8" id="KW-0029">Amino-acid transport</keyword>
<evidence type="ECO:0000256" key="1">
    <source>
        <dbReference type="ARBA" id="ARBA00004127"/>
    </source>
</evidence>
<dbReference type="EMBL" id="BT097197">
    <property type="protein sequence ID" value="ACU21373.1"/>
    <property type="molecule type" value="mRNA"/>
</dbReference>
<dbReference type="InterPro" id="IPR013057">
    <property type="entry name" value="AA_transpt_TM"/>
</dbReference>
<feature type="transmembrane region" description="Helical" evidence="13">
    <location>
        <begin position="52"/>
        <end position="73"/>
    </location>
</feature>
<dbReference type="GO" id="GO:0015293">
    <property type="term" value="F:symporter activity"/>
    <property type="evidence" value="ECO:0007669"/>
    <property type="project" value="UniProtKB-KW"/>
</dbReference>
<evidence type="ECO:0000256" key="7">
    <source>
        <dbReference type="ARBA" id="ARBA00022847"/>
    </source>
</evidence>
<name>C6THS1_SOYBN</name>